<evidence type="ECO:0000256" key="1">
    <source>
        <dbReference type="SAM" id="Phobius"/>
    </source>
</evidence>
<dbReference type="EMBL" id="CCKQ01012021">
    <property type="protein sequence ID" value="CDW83630.1"/>
    <property type="molecule type" value="Genomic_DNA"/>
</dbReference>
<dbReference type="InParanoid" id="A0A078AML2"/>
<proteinExistence type="predicted"/>
<protein>
    <submittedName>
        <fullName evidence="2">Uncharacterized protein</fullName>
    </submittedName>
</protein>
<feature type="transmembrane region" description="Helical" evidence="1">
    <location>
        <begin position="94"/>
        <end position="115"/>
    </location>
</feature>
<organism evidence="2 3">
    <name type="scientific">Stylonychia lemnae</name>
    <name type="common">Ciliate</name>
    <dbReference type="NCBI Taxonomy" id="5949"/>
    <lineage>
        <taxon>Eukaryota</taxon>
        <taxon>Sar</taxon>
        <taxon>Alveolata</taxon>
        <taxon>Ciliophora</taxon>
        <taxon>Intramacronucleata</taxon>
        <taxon>Spirotrichea</taxon>
        <taxon>Stichotrichia</taxon>
        <taxon>Sporadotrichida</taxon>
        <taxon>Oxytrichidae</taxon>
        <taxon>Stylonychinae</taxon>
        <taxon>Stylonychia</taxon>
    </lineage>
</organism>
<sequence length="172" mass="20377">MASLEAAWLERTWVDLKQNPKLYGLNKFLSIVVAAFLAIVTIYIRSTQVKSDQRPCATEDYKFLFWMLFVFYSFQALCEMYEAFLAYNQSEERGVIGLLFELNYFAGIYITLRVVKAVFRSPQCKETAPLMYDWLLYQTIFCIVCCIATLMICACQWRLQRRVTRRRKTLRF</sequence>
<evidence type="ECO:0000313" key="2">
    <source>
        <dbReference type="EMBL" id="CDW83630.1"/>
    </source>
</evidence>
<feature type="transmembrane region" description="Helical" evidence="1">
    <location>
        <begin position="25"/>
        <end position="44"/>
    </location>
</feature>
<gene>
    <name evidence="2" type="primary">Contig686.g767</name>
    <name evidence="2" type="ORF">STYLEM_12678</name>
</gene>
<evidence type="ECO:0000313" key="3">
    <source>
        <dbReference type="Proteomes" id="UP000039865"/>
    </source>
</evidence>
<reference evidence="2 3" key="1">
    <citation type="submission" date="2014-06" db="EMBL/GenBank/DDBJ databases">
        <authorList>
            <person name="Swart Estienne"/>
        </authorList>
    </citation>
    <scope>NUCLEOTIDE SEQUENCE [LARGE SCALE GENOMIC DNA]</scope>
    <source>
        <strain evidence="2 3">130c</strain>
    </source>
</reference>
<dbReference type="Proteomes" id="UP000039865">
    <property type="component" value="Unassembled WGS sequence"/>
</dbReference>
<accession>A0A078AML2</accession>
<dbReference type="AlphaFoldDB" id="A0A078AML2"/>
<keyword evidence="1" id="KW-0472">Membrane</keyword>
<keyword evidence="1" id="KW-1133">Transmembrane helix</keyword>
<name>A0A078AML2_STYLE</name>
<keyword evidence="3" id="KW-1185">Reference proteome</keyword>
<keyword evidence="1" id="KW-0812">Transmembrane</keyword>
<feature type="transmembrane region" description="Helical" evidence="1">
    <location>
        <begin position="135"/>
        <end position="159"/>
    </location>
</feature>
<feature type="transmembrane region" description="Helical" evidence="1">
    <location>
        <begin position="64"/>
        <end position="87"/>
    </location>
</feature>